<dbReference type="RefSeq" id="WP_347307819.1">
    <property type="nucleotide sequence ID" value="NZ_JBAJEX010000003.1"/>
</dbReference>
<evidence type="ECO:0000259" key="1">
    <source>
        <dbReference type="Pfam" id="PF13439"/>
    </source>
</evidence>
<dbReference type="Proteomes" id="UP001482231">
    <property type="component" value="Unassembled WGS sequence"/>
</dbReference>
<dbReference type="PANTHER" id="PTHR12526">
    <property type="entry name" value="GLYCOSYLTRANSFERASE"/>
    <property type="match status" value="1"/>
</dbReference>
<gene>
    <name evidence="2" type="ORF">V6E02_05750</name>
</gene>
<dbReference type="PANTHER" id="PTHR12526:SF636">
    <property type="entry name" value="BLL3647 PROTEIN"/>
    <property type="match status" value="1"/>
</dbReference>
<accession>A0ABV0EDG8</accession>
<dbReference type="InterPro" id="IPR017522">
    <property type="entry name" value="Sugar_tfrase_PEP-CTERM_Stp2"/>
</dbReference>
<evidence type="ECO:0000313" key="3">
    <source>
        <dbReference type="Proteomes" id="UP001482231"/>
    </source>
</evidence>
<reference evidence="2 3" key="1">
    <citation type="submission" date="2024-02" db="EMBL/GenBank/DDBJ databases">
        <title>New thermophilic sulfur-oxidizing bacteria from a hot springs of the Uzon caldera (Kamchatka, Russia).</title>
        <authorList>
            <person name="Dukat A.M."/>
            <person name="Elcheninov A.G."/>
            <person name="Frolov E.N."/>
        </authorList>
    </citation>
    <scope>NUCLEOTIDE SEQUENCE [LARGE SCALE GENOMIC DNA]</scope>
    <source>
        <strain evidence="2 3">AK1</strain>
    </source>
</reference>
<protein>
    <submittedName>
        <fullName evidence="2">TIGR03088 family PEP-CTERM/XrtA system glycosyltransferase</fullName>
    </submittedName>
</protein>
<comment type="caution">
    <text evidence="2">The sequence shown here is derived from an EMBL/GenBank/DDBJ whole genome shotgun (WGS) entry which is preliminary data.</text>
</comment>
<dbReference type="InterPro" id="IPR028098">
    <property type="entry name" value="Glyco_trans_4-like_N"/>
</dbReference>
<evidence type="ECO:0000313" key="2">
    <source>
        <dbReference type="EMBL" id="MEO1766712.1"/>
    </source>
</evidence>
<dbReference type="Pfam" id="PF13439">
    <property type="entry name" value="Glyco_transf_4"/>
    <property type="match status" value="1"/>
</dbReference>
<dbReference type="NCBIfam" id="TIGR03088">
    <property type="entry name" value="stp2"/>
    <property type="match status" value="1"/>
</dbReference>
<name>A0ABV0EDG8_9BURK</name>
<dbReference type="EMBL" id="JBAJEX010000003">
    <property type="protein sequence ID" value="MEO1766712.1"/>
    <property type="molecule type" value="Genomic_DNA"/>
</dbReference>
<dbReference type="Gene3D" id="3.40.50.2000">
    <property type="entry name" value="Glycogen Phosphorylase B"/>
    <property type="match status" value="2"/>
</dbReference>
<keyword evidence="3" id="KW-1185">Reference proteome</keyword>
<sequence>MSTPSVPLIAHLVHQFDTGGLENGMVNLLNRIPPERYRHAVVCLTGFGDYRLRITNPAVSFHALNKRPGKDPGCYLRLARLFKQLAPDLVHTRNLSALEGQFVAAACGVRARIHGEHGRDVFDLEGKSRKYNLLRRLARPLVTRYIAVSQDLARWLVHTVGVAPTRVTQIYNGVDGERFHPRVGPRPAIGPAGFVEAASVVIGSVGRMAAVKDFPTLMQAFVRVASLRPQARLVIIGEGVSRGHCQAMAEAAGIVDRVWLPGERTDIPTLMRAMDVFVLPSLGEGISNTILEAMASGLPVVATHVGGNPELVEEGVTGRLVPPGRPDELARALLEYVDDAAKRARAGDAARARVDARFSLDAMVRGYLGVYDEVLARCPARATGRG</sequence>
<dbReference type="SUPFAM" id="SSF53756">
    <property type="entry name" value="UDP-Glycosyltransferase/glycogen phosphorylase"/>
    <property type="match status" value="1"/>
</dbReference>
<feature type="domain" description="Glycosyltransferase subfamily 4-like N-terminal" evidence="1">
    <location>
        <begin position="19"/>
        <end position="178"/>
    </location>
</feature>
<organism evidence="2 3">
    <name type="scientific">Thiobacter aerophilum</name>
    <dbReference type="NCBI Taxonomy" id="3121275"/>
    <lineage>
        <taxon>Bacteria</taxon>
        <taxon>Pseudomonadati</taxon>
        <taxon>Pseudomonadota</taxon>
        <taxon>Betaproteobacteria</taxon>
        <taxon>Burkholderiales</taxon>
        <taxon>Thiobacteraceae</taxon>
        <taxon>Thiobacter</taxon>
    </lineage>
</organism>
<dbReference type="Pfam" id="PF13692">
    <property type="entry name" value="Glyco_trans_1_4"/>
    <property type="match status" value="1"/>
</dbReference>
<proteinExistence type="predicted"/>